<dbReference type="InterPro" id="IPR036431">
    <property type="entry name" value="ARID_dom_sf"/>
</dbReference>
<dbReference type="Proteomes" id="UP000301737">
    <property type="component" value="Unassembled WGS sequence"/>
</dbReference>
<keyword evidence="2" id="KW-0479">Metal-binding</keyword>
<evidence type="ECO:0000256" key="6">
    <source>
        <dbReference type="PROSITE-ProRule" id="PRU00146"/>
    </source>
</evidence>
<dbReference type="PROSITE" id="PS51184">
    <property type="entry name" value="JMJC"/>
    <property type="match status" value="1"/>
</dbReference>
<dbReference type="PANTHER" id="PTHR10694:SF113">
    <property type="entry name" value="PROTEIN JUMONJI"/>
    <property type="match status" value="1"/>
</dbReference>
<organism evidence="12 13">
    <name type="scientific">Zygosaccharomyces mellis</name>
    <dbReference type="NCBI Taxonomy" id="42258"/>
    <lineage>
        <taxon>Eukaryota</taxon>
        <taxon>Fungi</taxon>
        <taxon>Dikarya</taxon>
        <taxon>Ascomycota</taxon>
        <taxon>Saccharomycotina</taxon>
        <taxon>Saccharomycetes</taxon>
        <taxon>Saccharomycetales</taxon>
        <taxon>Saccharomycetaceae</taxon>
        <taxon>Zygosaccharomyces</taxon>
    </lineage>
</organism>
<dbReference type="GO" id="GO:0000785">
    <property type="term" value="C:chromatin"/>
    <property type="evidence" value="ECO:0007669"/>
    <property type="project" value="TreeGrafter"/>
</dbReference>
<dbReference type="Gene3D" id="1.10.150.60">
    <property type="entry name" value="ARID DNA-binding domain"/>
    <property type="match status" value="1"/>
</dbReference>
<keyword evidence="5" id="KW-0539">Nucleus</keyword>
<dbReference type="GO" id="GO:0005634">
    <property type="term" value="C:nucleus"/>
    <property type="evidence" value="ECO:0007669"/>
    <property type="project" value="UniProtKB-SubCell"/>
</dbReference>
<dbReference type="SUPFAM" id="SSF46774">
    <property type="entry name" value="ARID-like"/>
    <property type="match status" value="1"/>
</dbReference>
<dbReference type="PROSITE" id="PS51183">
    <property type="entry name" value="JMJN"/>
    <property type="match status" value="1"/>
</dbReference>
<evidence type="ECO:0000256" key="2">
    <source>
        <dbReference type="ARBA" id="ARBA00022723"/>
    </source>
</evidence>
<dbReference type="InterPro" id="IPR001965">
    <property type="entry name" value="Znf_PHD"/>
</dbReference>
<evidence type="ECO:0000256" key="3">
    <source>
        <dbReference type="ARBA" id="ARBA00022771"/>
    </source>
</evidence>
<keyword evidence="4" id="KW-0862">Zinc</keyword>
<keyword evidence="3 6" id="KW-0863">Zinc-finger</keyword>
<dbReference type="InterPro" id="IPR013083">
    <property type="entry name" value="Znf_RING/FYVE/PHD"/>
</dbReference>
<dbReference type="Pfam" id="PF02373">
    <property type="entry name" value="JmjC"/>
    <property type="match status" value="1"/>
</dbReference>
<feature type="domain" description="PHD-type" evidence="8">
    <location>
        <begin position="1143"/>
        <end position="1193"/>
    </location>
</feature>
<dbReference type="PANTHER" id="PTHR10694">
    <property type="entry name" value="LYSINE-SPECIFIC DEMETHYLASE"/>
    <property type="match status" value="1"/>
</dbReference>
<evidence type="ECO:0000259" key="11">
    <source>
        <dbReference type="PROSITE" id="PS51184"/>
    </source>
</evidence>
<dbReference type="GO" id="GO:0006338">
    <property type="term" value="P:chromatin remodeling"/>
    <property type="evidence" value="ECO:0007669"/>
    <property type="project" value="TreeGrafter"/>
</dbReference>
<dbReference type="GO" id="GO:0003677">
    <property type="term" value="F:DNA binding"/>
    <property type="evidence" value="ECO:0007669"/>
    <property type="project" value="InterPro"/>
</dbReference>
<evidence type="ECO:0000256" key="5">
    <source>
        <dbReference type="ARBA" id="ARBA00023242"/>
    </source>
</evidence>
<feature type="domain" description="JmjC" evidence="11">
    <location>
        <begin position="383"/>
        <end position="604"/>
    </location>
</feature>
<dbReference type="SMART" id="SM00249">
    <property type="entry name" value="PHD"/>
    <property type="match status" value="1"/>
</dbReference>
<comment type="caution">
    <text evidence="12">The sequence shown here is derived from an EMBL/GenBank/DDBJ whole genome shotgun (WGS) entry which is preliminary data.</text>
</comment>
<feature type="domain" description="ARID" evidence="9">
    <location>
        <begin position="132"/>
        <end position="225"/>
    </location>
</feature>
<evidence type="ECO:0000256" key="7">
    <source>
        <dbReference type="SAM" id="MobiDB-lite"/>
    </source>
</evidence>
<dbReference type="InterPro" id="IPR019786">
    <property type="entry name" value="Zinc_finger_PHD-type_CS"/>
</dbReference>
<evidence type="ECO:0000259" key="10">
    <source>
        <dbReference type="PROSITE" id="PS51183"/>
    </source>
</evidence>
<dbReference type="EMBL" id="BIMX01000027">
    <property type="protein sequence ID" value="GCF01108.1"/>
    <property type="molecule type" value="Genomic_DNA"/>
</dbReference>
<feature type="region of interest" description="Disordered" evidence="7">
    <location>
        <begin position="1315"/>
        <end position="1343"/>
    </location>
</feature>
<dbReference type="Pfam" id="PF01388">
    <property type="entry name" value="ARID"/>
    <property type="match status" value="1"/>
</dbReference>
<proteinExistence type="predicted"/>
<comment type="subcellular location">
    <subcellularLocation>
        <location evidence="1">Nucleus</location>
    </subcellularLocation>
</comment>
<feature type="compositionally biased region" description="Polar residues" evidence="7">
    <location>
        <begin position="1323"/>
        <end position="1332"/>
    </location>
</feature>
<dbReference type="SMART" id="SM00501">
    <property type="entry name" value="BRIGHT"/>
    <property type="match status" value="1"/>
</dbReference>
<dbReference type="InterPro" id="IPR001606">
    <property type="entry name" value="ARID_dom"/>
</dbReference>
<accession>A0A4C2EA78</accession>
<evidence type="ECO:0000313" key="13">
    <source>
        <dbReference type="Proteomes" id="UP000301737"/>
    </source>
</evidence>
<dbReference type="CDD" id="cd15518">
    <property type="entry name" value="PHD_Ecm5p_Lid2p_like"/>
    <property type="match status" value="1"/>
</dbReference>
<dbReference type="SUPFAM" id="SSF57903">
    <property type="entry name" value="FYVE/PHD zinc finger"/>
    <property type="match status" value="1"/>
</dbReference>
<dbReference type="PROSITE" id="PS01359">
    <property type="entry name" value="ZF_PHD_1"/>
    <property type="match status" value="1"/>
</dbReference>
<dbReference type="CDD" id="cd16100">
    <property type="entry name" value="ARID"/>
    <property type="match status" value="1"/>
</dbReference>
<feature type="domain" description="JmjN" evidence="10">
    <location>
        <begin position="60"/>
        <end position="101"/>
    </location>
</feature>
<dbReference type="SMART" id="SM00558">
    <property type="entry name" value="JmjC"/>
    <property type="match status" value="1"/>
</dbReference>
<gene>
    <name evidence="12" type="ORF">ZYGM_000110</name>
</gene>
<sequence>MRQVESPLTPTRSGRQKRYNMVSFEPNQIKARCVLEDNGSDKFLEETEWGARVHLGPGSVPIVHIARSRLPDPLELYSKILDMGNEYGLVKLVVEEDQEQRRKDLISFISLHADTVWFRSRTQSLKSFKAQKRKILRFHKKLYFCHKNLGHAINKVPSIDKRTLDLYRLWRCVQLRGGYKQVCQRKLWAQIGRELGYSGRIMSSLSTSLRSAYVKVLLDLEFDSNFSQGEEEVDRKDDLNNGIFELSNSKPDLKVLTNLKRFKGFRCNFHNVYETKKNFNSNYLPGYDLTNWSNSLETFDTFQHEKKFLPMYSLRQYYEKSIEYDEKLGQLNKKEVNLSDFEKSYWQNLASSFTIDIDTSLNLQSVKHNFNLLTCLPPAKRESMLKDHWQLNRLPLHNDSLLKFLDLDLGEFTHSHIDVGMLFSTKTWTMGPLGMPSLHYNHLGSTKIWYSVPPNQWEDFQNLLGKLKHEHSVRESQREEVDDEGDDIGDQISDDTFKFSDIHKSYLETNRRDQDERIRVHKLFNKMPSLNAERITNELVLTPEILAKNGIKLNKITQECGTYIFQFPRTHTFNVDSGFCFSEHANFAPISWLDNNWFKTIENDRKISPLPRIDPVQFLINVAINSTDPLTISKCRELLKDPIETELCNRIYTQDMFISKTQIMENRFDYISDWSLEPTGASKIVICTDSDCINLSLKEFLDMVVTTRNGSREIFGLDIDDVTSQVQLHLYYDNSLLRRIIDLPSSDFNRRDIFDTKDLDRLVNIYHANKRVDMKCAKDILSRRSGAGVIPLIGAVKRAEVLKFECETILKEVAAELINPSPVIVKQGNGFDLVDLLDQINGFYSLETLGRIKSEINQCSIEFPEMFQFLQLCEEVGQIQLEAQTAIENQDLDTLQKCFALNCSLGVRNNLLALTIGRLSWLQVYHDVFENPYHNRFEENPRDYSLESISWFLVFGIKYCESEDLEKLNKVKTTIAKTQDLNSKFCELFKKQNSKLKIPVQDFISLRAAIDQERLPLDSELVSLLKAISEGIDKIKENMIPIWDRISVNQPLVEELKCLLKSESIKSLELFPNFNGGPHDKRMPLKDVIDQKLFAKQRKACKLWLVDASRLCTKNGTGKLKHRLESCLDLTKDALKAPDEATPLYCFCREADTGGTMVECEICKEWYHTKCIQRGSWKLPDESVFICSLCSPNTTVQDEYECANRVNFNNVTNLVLESLELKLLPDRNMVSDLFTIYSKMILFKKKVEQELFGDNGQLNTNIPLNNIKFFLRKIYGANCNFGHMNKVLKDFCKFRDADSVDQVVRNGHAVITDEPQQIKKEQPSCSSFTNNADNEDEKKHKPV</sequence>
<dbReference type="GO" id="GO:0010468">
    <property type="term" value="P:regulation of gene expression"/>
    <property type="evidence" value="ECO:0007669"/>
    <property type="project" value="TreeGrafter"/>
</dbReference>
<evidence type="ECO:0000256" key="1">
    <source>
        <dbReference type="ARBA" id="ARBA00004123"/>
    </source>
</evidence>
<dbReference type="Gene3D" id="2.60.120.650">
    <property type="entry name" value="Cupin"/>
    <property type="match status" value="1"/>
</dbReference>
<dbReference type="Gene3D" id="3.30.40.10">
    <property type="entry name" value="Zinc/RING finger domain, C3HC4 (zinc finger)"/>
    <property type="match status" value="1"/>
</dbReference>
<dbReference type="InterPro" id="IPR003347">
    <property type="entry name" value="JmjC_dom"/>
</dbReference>
<evidence type="ECO:0000259" key="8">
    <source>
        <dbReference type="PROSITE" id="PS50016"/>
    </source>
</evidence>
<keyword evidence="13" id="KW-1185">Reference proteome</keyword>
<dbReference type="InterPro" id="IPR019787">
    <property type="entry name" value="Znf_PHD-finger"/>
</dbReference>
<dbReference type="InterPro" id="IPR011011">
    <property type="entry name" value="Znf_FYVE_PHD"/>
</dbReference>
<name>A0A4C2EA78_9SACH</name>
<dbReference type="Pfam" id="PF00628">
    <property type="entry name" value="PHD"/>
    <property type="match status" value="1"/>
</dbReference>
<dbReference type="OrthoDB" id="1678912at2759"/>
<protein>
    <submittedName>
        <fullName evidence="12">Uncharacterized protein</fullName>
    </submittedName>
</protein>
<dbReference type="InterPro" id="IPR003349">
    <property type="entry name" value="JmjN"/>
</dbReference>
<reference evidence="12 13" key="1">
    <citation type="submission" date="2019-01" db="EMBL/GenBank/DDBJ databases">
        <title>Draft Genome Sequencing of Zygosaccharomyces mellis Ca-7.</title>
        <authorList>
            <person name="Shiwa Y."/>
            <person name="Kanesaki Y."/>
            <person name="Ishige T."/>
            <person name="Mura K."/>
            <person name="Hori T."/>
            <person name="Tamura T."/>
        </authorList>
    </citation>
    <scope>NUCLEOTIDE SEQUENCE [LARGE SCALE GENOMIC DNA]</scope>
    <source>
        <strain evidence="12 13">Ca-7</strain>
    </source>
</reference>
<dbReference type="GO" id="GO:0008270">
    <property type="term" value="F:zinc ion binding"/>
    <property type="evidence" value="ECO:0007669"/>
    <property type="project" value="UniProtKB-KW"/>
</dbReference>
<evidence type="ECO:0000313" key="12">
    <source>
        <dbReference type="EMBL" id="GCF01108.1"/>
    </source>
</evidence>
<dbReference type="SMART" id="SM01014">
    <property type="entry name" value="ARID"/>
    <property type="match status" value="1"/>
</dbReference>
<evidence type="ECO:0000259" key="9">
    <source>
        <dbReference type="PROSITE" id="PS51011"/>
    </source>
</evidence>
<evidence type="ECO:0000256" key="4">
    <source>
        <dbReference type="ARBA" id="ARBA00022833"/>
    </source>
</evidence>
<dbReference type="PROSITE" id="PS51011">
    <property type="entry name" value="ARID"/>
    <property type="match status" value="1"/>
</dbReference>
<dbReference type="PROSITE" id="PS50016">
    <property type="entry name" value="ZF_PHD_2"/>
    <property type="match status" value="1"/>
</dbReference>